<evidence type="ECO:0000259" key="14">
    <source>
        <dbReference type="Pfam" id="PF00534"/>
    </source>
</evidence>
<dbReference type="FunFam" id="3.40.50.2000:FF:000032">
    <property type="entry name" value="3-deoxy-D-manno-octulosonic acid transferase"/>
    <property type="match status" value="1"/>
</dbReference>
<dbReference type="PANTHER" id="PTHR42755:SF1">
    <property type="entry name" value="3-DEOXY-D-MANNO-OCTULOSONIC ACID TRANSFERASE, MITOCHONDRIAL-RELATED"/>
    <property type="match status" value="1"/>
</dbReference>
<evidence type="ECO:0000256" key="12">
    <source>
        <dbReference type="PIRSR" id="PIRSR639901-2"/>
    </source>
</evidence>
<proteinExistence type="inferred from homology"/>
<dbReference type="PATRIC" id="fig|1306954.6.peg.647"/>
<feature type="site" description="Transition state stabilizer" evidence="12">
    <location>
        <position position="129"/>
    </location>
</feature>
<feature type="active site" description="Proton acceptor" evidence="11">
    <location>
        <position position="59"/>
    </location>
</feature>
<dbReference type="Gene3D" id="3.40.50.2000">
    <property type="entry name" value="Glycogen Phosphorylase B"/>
    <property type="match status" value="1"/>
</dbReference>
<keyword evidence="13" id="KW-0448">Lipopolysaccharide biosynthesis</keyword>
<dbReference type="RefSeq" id="WP_061332409.1">
    <property type="nucleotide sequence ID" value="NZ_LOCO01000011.1"/>
</dbReference>
<keyword evidence="6" id="KW-0472">Membrane</keyword>
<evidence type="ECO:0000256" key="11">
    <source>
        <dbReference type="PIRSR" id="PIRSR639901-1"/>
    </source>
</evidence>
<feature type="domain" description="Glycosyl transferase family 1" evidence="14">
    <location>
        <begin position="290"/>
        <end position="395"/>
    </location>
</feature>
<dbReference type="Gene3D" id="3.40.50.11720">
    <property type="entry name" value="3-Deoxy-D-manno-octulosonic-acid transferase, N-terminal domain"/>
    <property type="match status" value="1"/>
</dbReference>
<evidence type="ECO:0000256" key="6">
    <source>
        <dbReference type="ARBA" id="ARBA00022519"/>
    </source>
</evidence>
<comment type="catalytic activity">
    <reaction evidence="10 13">
        <text>lipid IVA (E. coli) + CMP-3-deoxy-beta-D-manno-octulosonate = alpha-Kdo-(2-&gt;6)-lipid IVA (E. coli) + CMP + H(+)</text>
        <dbReference type="Rhea" id="RHEA:28066"/>
        <dbReference type="ChEBI" id="CHEBI:15378"/>
        <dbReference type="ChEBI" id="CHEBI:58603"/>
        <dbReference type="ChEBI" id="CHEBI:60364"/>
        <dbReference type="ChEBI" id="CHEBI:60377"/>
        <dbReference type="ChEBI" id="CHEBI:85987"/>
        <dbReference type="EC" id="2.4.99.12"/>
    </reaction>
</comment>
<evidence type="ECO:0000256" key="9">
    <source>
        <dbReference type="ARBA" id="ARBA00031445"/>
    </source>
</evidence>
<dbReference type="GO" id="GO:0043842">
    <property type="term" value="F:Kdo transferase activity"/>
    <property type="evidence" value="ECO:0007669"/>
    <property type="project" value="UniProtKB-EC"/>
</dbReference>
<keyword evidence="7 13" id="KW-0808">Transferase</keyword>
<evidence type="ECO:0000256" key="8">
    <source>
        <dbReference type="ARBA" id="ARBA00022968"/>
    </source>
</evidence>
<comment type="caution">
    <text evidence="16">The sequence shown here is derived from an EMBL/GenBank/DDBJ whole genome shotgun (WGS) entry which is preliminary data.</text>
</comment>
<evidence type="ECO:0000256" key="10">
    <source>
        <dbReference type="ARBA" id="ARBA00049183"/>
    </source>
</evidence>
<evidence type="ECO:0000256" key="1">
    <source>
        <dbReference type="ARBA" id="ARBA00004388"/>
    </source>
</evidence>
<keyword evidence="8" id="KW-0735">Signal-anchor</keyword>
<dbReference type="GO" id="GO:0009244">
    <property type="term" value="P:lipopolysaccharide core region biosynthetic process"/>
    <property type="evidence" value="ECO:0007669"/>
    <property type="project" value="UniProtKB-UniRule"/>
</dbReference>
<dbReference type="InterPro" id="IPR001296">
    <property type="entry name" value="Glyco_trans_1"/>
</dbReference>
<evidence type="ECO:0000256" key="3">
    <source>
        <dbReference type="ARBA" id="ARBA00006380"/>
    </source>
</evidence>
<feature type="domain" description="3-deoxy-D-manno-octulosonic-acid transferase N-terminal" evidence="15">
    <location>
        <begin position="34"/>
        <end position="210"/>
    </location>
</feature>
<accession>A0A137SAG1</accession>
<dbReference type="UniPathway" id="UPA00958"/>
<gene>
    <name evidence="16" type="ORF">J122_2363</name>
</gene>
<name>A0A137SAG1_9GAMM</name>
<dbReference type="Pfam" id="PF04413">
    <property type="entry name" value="Glycos_transf_N"/>
    <property type="match status" value="1"/>
</dbReference>
<sequence length="417" mass="46299">MFQFIYSLLIRLALPFILIRLWWQGRKAPALRQDWQHRLGHVPSIPGPVIWVHAVSVGETIAAGPMVRRLLARNLGATILMTAMTDTGLAQARKMFGNRVTYAYAPYDTPGAIRRFLRRVNPRILVIMETEIWPNMISQCRRKNVPVFLINARLSERSARGYERVRGLAAPIMKSITWVAAQAEPDAERFRRIGVAASHVEVTGSVKFDVDIPEDVRLASERFRTTLGPRPVWIAGSTHSGEDEQLLQAHRLVLAGHSDALLIIVPRHPERFDAVAVMAQELGFQVARRSQAQSAGGAQVYLADTMGELMMLYGASDLAFVGGSLIERGGHNPLEPAAWGIPVFSGPHVFNFETIYERLLADQGVQLVQGADDLARAINLLFANPAERKAYGERALAVVNKNRGALDRVVEGIIERL</sequence>
<evidence type="ECO:0000256" key="4">
    <source>
        <dbReference type="ARBA" id="ARBA00012621"/>
    </source>
</evidence>
<dbReference type="NCBIfam" id="NF004388">
    <property type="entry name" value="PRK05749.1-4"/>
    <property type="match status" value="1"/>
</dbReference>
<protein>
    <recommendedName>
        <fullName evidence="5 13">3-deoxy-D-manno-octulosonic acid transferase</fullName>
        <shortName evidence="13">Kdo transferase</shortName>
        <ecNumber evidence="4 13">2.4.99.12</ecNumber>
    </recommendedName>
    <alternativeName>
        <fullName evidence="9 13">Lipid IV(A) 3-deoxy-D-manno-octulosonic acid transferase</fullName>
    </alternativeName>
</protein>
<evidence type="ECO:0000256" key="13">
    <source>
        <dbReference type="RuleBase" id="RU365103"/>
    </source>
</evidence>
<dbReference type="GO" id="GO:0009245">
    <property type="term" value="P:lipid A biosynthetic process"/>
    <property type="evidence" value="ECO:0007669"/>
    <property type="project" value="TreeGrafter"/>
</dbReference>
<evidence type="ECO:0000313" key="17">
    <source>
        <dbReference type="Proteomes" id="UP000070282"/>
    </source>
</evidence>
<keyword evidence="8" id="KW-0812">Transmembrane</keyword>
<reference evidence="17" key="1">
    <citation type="submission" date="2015-12" db="EMBL/GenBank/DDBJ databases">
        <authorList>
            <person name="Lima A."/>
            <person name="Farahani Zayas N."/>
            <person name="Castro Da Silva M.A."/>
            <person name="Cabral A."/>
            <person name="Pessatti M.L."/>
        </authorList>
    </citation>
    <scope>NUCLEOTIDE SEQUENCE [LARGE SCALE GENOMIC DNA]</scope>
    <source>
        <strain evidence="17">LAMA 842</strain>
    </source>
</reference>
<comment type="pathway">
    <text evidence="2 13">Bacterial outer membrane biogenesis; LPS core biosynthesis.</text>
</comment>
<comment type="function">
    <text evidence="13">Involved in lipopolysaccharide (LPS) biosynthesis. Catalyzes the transfer of 3-deoxy-D-manno-octulosonate (Kdo) residue(s) from CMP-Kdo to lipid IV(A), the tetraacyldisaccharide-1,4'-bisphosphate precursor of lipid A.</text>
</comment>
<keyword evidence="17" id="KW-1185">Reference proteome</keyword>
<dbReference type="Proteomes" id="UP000070282">
    <property type="component" value="Unassembled WGS sequence"/>
</dbReference>
<comment type="subcellular location">
    <subcellularLocation>
        <location evidence="1">Cell inner membrane</location>
        <topology evidence="1">Single-pass membrane protein</topology>
        <orientation evidence="1">Cytoplasmic side</orientation>
    </subcellularLocation>
    <subcellularLocation>
        <location evidence="13">Cell membrane</location>
    </subcellularLocation>
</comment>
<dbReference type="InterPro" id="IPR038107">
    <property type="entry name" value="Glycos_transf_N_sf"/>
</dbReference>
<dbReference type="Pfam" id="PF00534">
    <property type="entry name" value="Glycos_transf_1"/>
    <property type="match status" value="1"/>
</dbReference>
<keyword evidence="6" id="KW-0997">Cell inner membrane</keyword>
<dbReference type="GO" id="GO:0005886">
    <property type="term" value="C:plasma membrane"/>
    <property type="evidence" value="ECO:0007669"/>
    <property type="project" value="UniProtKB-SubCell"/>
</dbReference>
<dbReference type="AlphaFoldDB" id="A0A137SAG1"/>
<evidence type="ECO:0000256" key="2">
    <source>
        <dbReference type="ARBA" id="ARBA00004713"/>
    </source>
</evidence>
<dbReference type="EMBL" id="LOCO01000011">
    <property type="protein sequence ID" value="KXO09440.1"/>
    <property type="molecule type" value="Genomic_DNA"/>
</dbReference>
<evidence type="ECO:0000313" key="16">
    <source>
        <dbReference type="EMBL" id="KXO09440.1"/>
    </source>
</evidence>
<dbReference type="FunFam" id="3.40.50.11720:FF:000001">
    <property type="entry name" value="3-deoxy-D-manno-octulosonic acid transferase"/>
    <property type="match status" value="1"/>
</dbReference>
<comment type="similarity">
    <text evidence="3">Belongs to the glycosyltransferase group 1 family. Glycosyltransferase 30 subfamily.</text>
</comment>
<dbReference type="InterPro" id="IPR007507">
    <property type="entry name" value="Glycos_transf_N"/>
</dbReference>
<organism evidence="16 17">
    <name type="scientific">Marinobacter excellens LAMA 842</name>
    <dbReference type="NCBI Taxonomy" id="1306954"/>
    <lineage>
        <taxon>Bacteria</taxon>
        <taxon>Pseudomonadati</taxon>
        <taxon>Pseudomonadota</taxon>
        <taxon>Gammaproteobacteria</taxon>
        <taxon>Pseudomonadales</taxon>
        <taxon>Marinobacteraceae</taxon>
        <taxon>Marinobacter</taxon>
    </lineage>
</organism>
<dbReference type="EC" id="2.4.99.12" evidence="4 13"/>
<evidence type="ECO:0000259" key="15">
    <source>
        <dbReference type="Pfam" id="PF04413"/>
    </source>
</evidence>
<dbReference type="InterPro" id="IPR039901">
    <property type="entry name" value="Kdotransferase"/>
</dbReference>
<evidence type="ECO:0000256" key="5">
    <source>
        <dbReference type="ARBA" id="ARBA00019077"/>
    </source>
</evidence>
<dbReference type="SUPFAM" id="SSF53756">
    <property type="entry name" value="UDP-Glycosyltransferase/glycogen phosphorylase"/>
    <property type="match status" value="1"/>
</dbReference>
<feature type="site" description="Transition state stabilizer" evidence="12">
    <location>
        <position position="207"/>
    </location>
</feature>
<keyword evidence="13" id="KW-1003">Cell membrane</keyword>
<evidence type="ECO:0000256" key="7">
    <source>
        <dbReference type="ARBA" id="ARBA00022679"/>
    </source>
</evidence>
<dbReference type="PANTHER" id="PTHR42755">
    <property type="entry name" value="3-DEOXY-MANNO-OCTULOSONATE CYTIDYLYLTRANSFERASE"/>
    <property type="match status" value="1"/>
</dbReference>